<dbReference type="GeneID" id="18907228"/>
<name>K5VZJ9_PHACS</name>
<sequence>MSAQACHFIYNKWEPTYIPATTFLLLLLPLGLSTLLVPHYGPVLAPIVALTTYHGVLLASISLYRVSPWHPVSRYPGPLPAKLSKWWMVWQERHGKQHLYIRALHDRYGDVVRIGPNDISIRDVDAVAPMMGTNGLPKGPSMYAVAMEPPISGLIGIRDPVVHARRRRPWTRAFSTAALKEYEPILVRNITKLREQLASQRGGVNLATWFSWMTYDVMGDMVFGGGSDMLTHGDKDGIWSMIQTAAEGQMLYHHIPWLAHFARRLPVSGGVKKRRRWALERTTVRYKQGATTKDLFYYLVSLMSNEDGAEQTSPPAGQVISDGVLATIAASDTTSSVLSNAFWNILRYPQYYKRLQAEVDQYYPAGENALDPKHYSKMVFLDAVLNETMRMYPVIPSGSQRAPIPGKGDRIIGPYFIPNGTQTRMHFWSLQRHARYFTHPDTFWPERFLIAEGLERAPEGEPFVHDANAFIPFSFGPSNCVGKNLAQVEMRMVFCHLLQNLEFELEKGWDPAERDHTVEDRFVISMKSPLPVVMRRRT</sequence>
<dbReference type="GO" id="GO:0005506">
    <property type="term" value="F:iron ion binding"/>
    <property type="evidence" value="ECO:0007669"/>
    <property type="project" value="InterPro"/>
</dbReference>
<dbReference type="PRINTS" id="PR00385">
    <property type="entry name" value="P450"/>
</dbReference>
<evidence type="ECO:0000256" key="2">
    <source>
        <dbReference type="ARBA" id="ARBA00005179"/>
    </source>
</evidence>
<dbReference type="OrthoDB" id="6692864at2759"/>
<keyword evidence="4 8" id="KW-0479">Metal-binding</keyword>
<accession>K5VZJ9</accession>
<keyword evidence="5" id="KW-0560">Oxidoreductase</keyword>
<dbReference type="SUPFAM" id="SSF48264">
    <property type="entry name" value="Cytochrome P450"/>
    <property type="match status" value="1"/>
</dbReference>
<dbReference type="InterPro" id="IPR050121">
    <property type="entry name" value="Cytochrome_P450_monoxygenase"/>
</dbReference>
<dbReference type="PANTHER" id="PTHR24305:SF187">
    <property type="entry name" value="P450, PUTATIVE (EUROFUNG)-RELATED"/>
    <property type="match status" value="1"/>
</dbReference>
<dbReference type="KEGG" id="pco:PHACADRAFT_102490"/>
<dbReference type="AlphaFoldDB" id="K5VZJ9"/>
<evidence type="ECO:0000256" key="9">
    <source>
        <dbReference type="SAM" id="Phobius"/>
    </source>
</evidence>
<evidence type="ECO:0000256" key="1">
    <source>
        <dbReference type="ARBA" id="ARBA00001971"/>
    </source>
</evidence>
<dbReference type="Pfam" id="PF00067">
    <property type="entry name" value="p450"/>
    <property type="match status" value="1"/>
</dbReference>
<dbReference type="InterPro" id="IPR001128">
    <property type="entry name" value="Cyt_P450"/>
</dbReference>
<organism evidence="10 11">
    <name type="scientific">Phanerochaete carnosa (strain HHB-10118-sp)</name>
    <name type="common">White-rot fungus</name>
    <name type="synonym">Peniophora carnosa</name>
    <dbReference type="NCBI Taxonomy" id="650164"/>
    <lineage>
        <taxon>Eukaryota</taxon>
        <taxon>Fungi</taxon>
        <taxon>Dikarya</taxon>
        <taxon>Basidiomycota</taxon>
        <taxon>Agaricomycotina</taxon>
        <taxon>Agaricomycetes</taxon>
        <taxon>Polyporales</taxon>
        <taxon>Phanerochaetaceae</taxon>
        <taxon>Phanerochaete</taxon>
    </lineage>
</organism>
<evidence type="ECO:0000256" key="5">
    <source>
        <dbReference type="ARBA" id="ARBA00023002"/>
    </source>
</evidence>
<evidence type="ECO:0000256" key="7">
    <source>
        <dbReference type="ARBA" id="ARBA00023033"/>
    </source>
</evidence>
<reference evidence="10 11" key="1">
    <citation type="journal article" date="2012" name="BMC Genomics">
        <title>Comparative genomics of the white-rot fungi, Phanerochaete carnosa and P. chrysosporium, to elucidate the genetic basis of the distinct wood types they colonize.</title>
        <authorList>
            <person name="Suzuki H."/>
            <person name="MacDonald J."/>
            <person name="Syed K."/>
            <person name="Salamov A."/>
            <person name="Hori C."/>
            <person name="Aerts A."/>
            <person name="Henrissat B."/>
            <person name="Wiebenga A."/>
            <person name="vanKuyk P.A."/>
            <person name="Barry K."/>
            <person name="Lindquist E."/>
            <person name="LaButti K."/>
            <person name="Lapidus A."/>
            <person name="Lucas S."/>
            <person name="Coutinho P."/>
            <person name="Gong Y."/>
            <person name="Samejima M."/>
            <person name="Mahadevan R."/>
            <person name="Abou-Zaid M."/>
            <person name="de Vries R.P."/>
            <person name="Igarashi K."/>
            <person name="Yadav J.S."/>
            <person name="Grigoriev I.V."/>
            <person name="Master E.R."/>
        </authorList>
    </citation>
    <scope>NUCLEOTIDE SEQUENCE [LARGE SCALE GENOMIC DNA]</scope>
    <source>
        <strain evidence="10 11">HHB-10118-sp</strain>
    </source>
</reference>
<dbReference type="Gene3D" id="1.10.630.10">
    <property type="entry name" value="Cytochrome P450"/>
    <property type="match status" value="1"/>
</dbReference>
<feature type="binding site" description="axial binding residue" evidence="8">
    <location>
        <position position="480"/>
    </location>
    <ligand>
        <name>heme</name>
        <dbReference type="ChEBI" id="CHEBI:30413"/>
    </ligand>
    <ligandPart>
        <name>Fe</name>
        <dbReference type="ChEBI" id="CHEBI:18248"/>
    </ligandPart>
</feature>
<proteinExistence type="inferred from homology"/>
<keyword evidence="7" id="KW-0503">Monooxygenase</keyword>
<evidence type="ECO:0000313" key="10">
    <source>
        <dbReference type="EMBL" id="EKM52044.1"/>
    </source>
</evidence>
<dbReference type="RefSeq" id="XP_007399827.1">
    <property type="nucleotide sequence ID" value="XM_007399765.1"/>
</dbReference>
<keyword evidence="9" id="KW-1133">Transmembrane helix</keyword>
<dbReference type="HOGENOM" id="CLU_001570_14_10_1"/>
<comment type="similarity">
    <text evidence="3">Belongs to the cytochrome P450 family.</text>
</comment>
<evidence type="ECO:0008006" key="12">
    <source>
        <dbReference type="Google" id="ProtNLM"/>
    </source>
</evidence>
<protein>
    <recommendedName>
        <fullName evidence="12">Cytochrome P450</fullName>
    </recommendedName>
</protein>
<dbReference type="InParanoid" id="K5VZJ9"/>
<dbReference type="InterPro" id="IPR002401">
    <property type="entry name" value="Cyt_P450_E_grp-I"/>
</dbReference>
<evidence type="ECO:0000313" key="11">
    <source>
        <dbReference type="Proteomes" id="UP000008370"/>
    </source>
</evidence>
<evidence type="ECO:0000256" key="6">
    <source>
        <dbReference type="ARBA" id="ARBA00023004"/>
    </source>
</evidence>
<evidence type="ECO:0000256" key="4">
    <source>
        <dbReference type="ARBA" id="ARBA00022723"/>
    </source>
</evidence>
<feature type="transmembrane region" description="Helical" evidence="9">
    <location>
        <begin position="43"/>
        <end position="64"/>
    </location>
</feature>
<comment type="cofactor">
    <cofactor evidence="1 8">
        <name>heme</name>
        <dbReference type="ChEBI" id="CHEBI:30413"/>
    </cofactor>
</comment>
<comment type="pathway">
    <text evidence="2">Secondary metabolite biosynthesis.</text>
</comment>
<dbReference type="Proteomes" id="UP000008370">
    <property type="component" value="Unassembled WGS sequence"/>
</dbReference>
<evidence type="ECO:0000256" key="3">
    <source>
        <dbReference type="ARBA" id="ARBA00010617"/>
    </source>
</evidence>
<keyword evidence="8" id="KW-0349">Heme</keyword>
<dbReference type="PANTHER" id="PTHR24305">
    <property type="entry name" value="CYTOCHROME P450"/>
    <property type="match status" value="1"/>
</dbReference>
<dbReference type="EMBL" id="JH930476">
    <property type="protein sequence ID" value="EKM52044.1"/>
    <property type="molecule type" value="Genomic_DNA"/>
</dbReference>
<evidence type="ECO:0000256" key="8">
    <source>
        <dbReference type="PIRSR" id="PIRSR602401-1"/>
    </source>
</evidence>
<feature type="transmembrane region" description="Helical" evidence="9">
    <location>
        <begin position="17"/>
        <end position="37"/>
    </location>
</feature>
<dbReference type="GO" id="GO:0016705">
    <property type="term" value="F:oxidoreductase activity, acting on paired donors, with incorporation or reduction of molecular oxygen"/>
    <property type="evidence" value="ECO:0007669"/>
    <property type="project" value="InterPro"/>
</dbReference>
<gene>
    <name evidence="10" type="ORF">PHACADRAFT_102490</name>
</gene>
<dbReference type="CDD" id="cd11061">
    <property type="entry name" value="CYP67-like"/>
    <property type="match status" value="1"/>
</dbReference>
<keyword evidence="6 8" id="KW-0408">Iron</keyword>
<keyword evidence="11" id="KW-1185">Reference proteome</keyword>
<dbReference type="GO" id="GO:0020037">
    <property type="term" value="F:heme binding"/>
    <property type="evidence" value="ECO:0007669"/>
    <property type="project" value="InterPro"/>
</dbReference>
<dbReference type="GO" id="GO:0004497">
    <property type="term" value="F:monooxygenase activity"/>
    <property type="evidence" value="ECO:0007669"/>
    <property type="project" value="UniProtKB-KW"/>
</dbReference>
<keyword evidence="9" id="KW-0472">Membrane</keyword>
<dbReference type="PRINTS" id="PR00463">
    <property type="entry name" value="EP450I"/>
</dbReference>
<keyword evidence="9" id="KW-0812">Transmembrane</keyword>
<dbReference type="STRING" id="650164.K5VZJ9"/>
<dbReference type="InterPro" id="IPR036396">
    <property type="entry name" value="Cyt_P450_sf"/>
</dbReference>